<sequence>MMWEPAMMNRDAGRLLSAAIERKRHGAAAGAAAVSDAVVAWVDSVRGTGWGLRRRFEAVRKGGCSEDGAAGELEQSTGSDLDSDHGKRAWALGSWIAVKDDRRGREGGSLVEPRVV</sequence>
<accession>A0AAW1Y571</accession>
<evidence type="ECO:0000313" key="3">
    <source>
        <dbReference type="Proteomes" id="UP001457282"/>
    </source>
</evidence>
<organism evidence="2 3">
    <name type="scientific">Rubus argutus</name>
    <name type="common">Southern blackberry</name>
    <dbReference type="NCBI Taxonomy" id="59490"/>
    <lineage>
        <taxon>Eukaryota</taxon>
        <taxon>Viridiplantae</taxon>
        <taxon>Streptophyta</taxon>
        <taxon>Embryophyta</taxon>
        <taxon>Tracheophyta</taxon>
        <taxon>Spermatophyta</taxon>
        <taxon>Magnoliopsida</taxon>
        <taxon>eudicotyledons</taxon>
        <taxon>Gunneridae</taxon>
        <taxon>Pentapetalae</taxon>
        <taxon>rosids</taxon>
        <taxon>fabids</taxon>
        <taxon>Rosales</taxon>
        <taxon>Rosaceae</taxon>
        <taxon>Rosoideae</taxon>
        <taxon>Rosoideae incertae sedis</taxon>
        <taxon>Rubus</taxon>
    </lineage>
</organism>
<gene>
    <name evidence="2" type="ORF">M0R45_009799</name>
</gene>
<dbReference type="AlphaFoldDB" id="A0AAW1Y571"/>
<evidence type="ECO:0000313" key="2">
    <source>
        <dbReference type="EMBL" id="KAK9944221.1"/>
    </source>
</evidence>
<keyword evidence="3" id="KW-1185">Reference proteome</keyword>
<feature type="region of interest" description="Disordered" evidence="1">
    <location>
        <begin position="64"/>
        <end position="85"/>
    </location>
</feature>
<evidence type="ECO:0000256" key="1">
    <source>
        <dbReference type="SAM" id="MobiDB-lite"/>
    </source>
</evidence>
<name>A0AAW1Y571_RUBAR</name>
<dbReference type="EMBL" id="JBEDUW010000002">
    <property type="protein sequence ID" value="KAK9944221.1"/>
    <property type="molecule type" value="Genomic_DNA"/>
</dbReference>
<comment type="caution">
    <text evidence="2">The sequence shown here is derived from an EMBL/GenBank/DDBJ whole genome shotgun (WGS) entry which is preliminary data.</text>
</comment>
<reference evidence="2 3" key="1">
    <citation type="journal article" date="2023" name="G3 (Bethesda)">
        <title>A chromosome-length genome assembly and annotation of blackberry (Rubus argutus, cv. 'Hillquist').</title>
        <authorList>
            <person name="Bruna T."/>
            <person name="Aryal R."/>
            <person name="Dudchenko O."/>
            <person name="Sargent D.J."/>
            <person name="Mead D."/>
            <person name="Buti M."/>
            <person name="Cavallini A."/>
            <person name="Hytonen T."/>
            <person name="Andres J."/>
            <person name="Pham M."/>
            <person name="Weisz D."/>
            <person name="Mascagni F."/>
            <person name="Usai G."/>
            <person name="Natali L."/>
            <person name="Bassil N."/>
            <person name="Fernandez G.E."/>
            <person name="Lomsadze A."/>
            <person name="Armour M."/>
            <person name="Olukolu B."/>
            <person name="Poorten T."/>
            <person name="Britton C."/>
            <person name="Davik J."/>
            <person name="Ashrafi H."/>
            <person name="Aiden E.L."/>
            <person name="Borodovsky M."/>
            <person name="Worthington M."/>
        </authorList>
    </citation>
    <scope>NUCLEOTIDE SEQUENCE [LARGE SCALE GENOMIC DNA]</scope>
    <source>
        <strain evidence="2">PI 553951</strain>
    </source>
</reference>
<dbReference type="Proteomes" id="UP001457282">
    <property type="component" value="Unassembled WGS sequence"/>
</dbReference>
<proteinExistence type="predicted"/>
<protein>
    <submittedName>
        <fullName evidence="2">Uncharacterized protein</fullName>
    </submittedName>
</protein>